<dbReference type="PROSITE" id="PS51257">
    <property type="entry name" value="PROKAR_LIPOPROTEIN"/>
    <property type="match status" value="1"/>
</dbReference>
<accession>A0A0D0PQ87</accession>
<evidence type="ECO:0000313" key="2">
    <source>
        <dbReference type="Proteomes" id="UP000032101"/>
    </source>
</evidence>
<name>A0A0D0PQ87_PSEFL</name>
<dbReference type="Proteomes" id="UP000032101">
    <property type="component" value="Unassembled WGS sequence"/>
</dbReference>
<evidence type="ECO:0000313" key="1">
    <source>
        <dbReference type="EMBL" id="KIQ60773.1"/>
    </source>
</evidence>
<gene>
    <name evidence="1" type="ORF">RL74_03730</name>
</gene>
<dbReference type="PATRIC" id="fig|294.124.peg.763"/>
<dbReference type="OrthoDB" id="7596528at2"/>
<dbReference type="AlphaFoldDB" id="A0A0D0PQ87"/>
<sequence>MKKLYLALPFCALLLQGCGVTMTRYEPNFQNVQQLKQQEPVQPVREAQVDADSGQGSLMVRMNPISSPAGSVPLHIQAAINDELRQAGLLDPRADRQLQVRLIKNQLTAGMGSGHGELSARFTLRKGDQVLYEATKDVQREWDSSFFGPIAIPAAANNYNPMVQDLLKNLYSDPQFTQALK</sequence>
<dbReference type="EMBL" id="JXNZ01000020">
    <property type="protein sequence ID" value="KIQ60773.1"/>
    <property type="molecule type" value="Genomic_DNA"/>
</dbReference>
<evidence type="ECO:0008006" key="3">
    <source>
        <dbReference type="Google" id="ProtNLM"/>
    </source>
</evidence>
<protein>
    <recommendedName>
        <fullName evidence="3">Lipoprotein</fullName>
    </recommendedName>
</protein>
<comment type="caution">
    <text evidence="1">The sequence shown here is derived from an EMBL/GenBank/DDBJ whole genome shotgun (WGS) entry which is preliminary data.</text>
</comment>
<proteinExistence type="predicted"/>
<dbReference type="RefSeq" id="WP_042728481.1">
    <property type="nucleotide sequence ID" value="NZ_JXNZ01000020.1"/>
</dbReference>
<reference evidence="1 2" key="1">
    <citation type="submission" date="2015-01" db="EMBL/GenBank/DDBJ databases">
        <title>Draft Genome Sequence of the Biocontrol and Plant Growth-Promoting Rhizobacteria (PGPR) Pseudomonas fluorescens UM270.</title>
        <authorList>
            <person name="Hernandez-Salmeron J.E."/>
            <person name="Santoyo G."/>
            <person name="Moreno-Hagelsieb G."/>
            <person name="Hernandez-Leon R."/>
        </authorList>
    </citation>
    <scope>NUCLEOTIDE SEQUENCE [LARGE SCALE GENOMIC DNA]</scope>
    <source>
        <strain evidence="1 2">UM270</strain>
    </source>
</reference>
<organism evidence="1 2">
    <name type="scientific">Pseudomonas fluorescens</name>
    <dbReference type="NCBI Taxonomy" id="294"/>
    <lineage>
        <taxon>Bacteria</taxon>
        <taxon>Pseudomonadati</taxon>
        <taxon>Pseudomonadota</taxon>
        <taxon>Gammaproteobacteria</taxon>
        <taxon>Pseudomonadales</taxon>
        <taxon>Pseudomonadaceae</taxon>
        <taxon>Pseudomonas</taxon>
    </lineage>
</organism>